<dbReference type="PANTHER" id="PTHR11070:SF59">
    <property type="entry name" value="DNA 3'-5' HELICASE"/>
    <property type="match status" value="1"/>
</dbReference>
<evidence type="ECO:0000256" key="7">
    <source>
        <dbReference type="ARBA" id="ARBA00022839"/>
    </source>
</evidence>
<dbReference type="SUPFAM" id="SSF52540">
    <property type="entry name" value="P-loop containing nucleoside triphosphate hydrolases"/>
    <property type="match status" value="1"/>
</dbReference>
<dbReference type="InterPro" id="IPR014017">
    <property type="entry name" value="DNA_helicase_UvrD-like_C"/>
</dbReference>
<evidence type="ECO:0000256" key="11">
    <source>
        <dbReference type="ARBA" id="ARBA00023235"/>
    </source>
</evidence>
<evidence type="ECO:0000259" key="16">
    <source>
        <dbReference type="PROSITE" id="PS51198"/>
    </source>
</evidence>
<evidence type="ECO:0000259" key="17">
    <source>
        <dbReference type="PROSITE" id="PS51217"/>
    </source>
</evidence>
<accession>A0ABW5GKR5</accession>
<reference evidence="19" key="1">
    <citation type="journal article" date="2019" name="Int. J. Syst. Evol. Microbiol.">
        <title>The Global Catalogue of Microorganisms (GCM) 10K type strain sequencing project: providing services to taxonomists for standard genome sequencing and annotation.</title>
        <authorList>
            <consortium name="The Broad Institute Genomics Platform"/>
            <consortium name="The Broad Institute Genome Sequencing Center for Infectious Disease"/>
            <person name="Wu L."/>
            <person name="Ma J."/>
        </authorList>
    </citation>
    <scope>NUCLEOTIDE SEQUENCE [LARGE SCALE GENOMIC DNA]</scope>
    <source>
        <strain evidence="19">CGMCC 4.7643</strain>
    </source>
</reference>
<gene>
    <name evidence="18" type="ORF">ACFSYJ_22870</name>
</gene>
<evidence type="ECO:0000256" key="4">
    <source>
        <dbReference type="ARBA" id="ARBA00022763"/>
    </source>
</evidence>
<evidence type="ECO:0000313" key="19">
    <source>
        <dbReference type="Proteomes" id="UP001597419"/>
    </source>
</evidence>
<keyword evidence="3 15" id="KW-0547">Nucleotide-binding</keyword>
<dbReference type="Gene3D" id="3.90.320.10">
    <property type="match status" value="1"/>
</dbReference>
<evidence type="ECO:0000256" key="15">
    <source>
        <dbReference type="PROSITE-ProRule" id="PRU00560"/>
    </source>
</evidence>
<keyword evidence="6 15" id="KW-0347">Helicase</keyword>
<evidence type="ECO:0000256" key="1">
    <source>
        <dbReference type="ARBA" id="ARBA00009922"/>
    </source>
</evidence>
<evidence type="ECO:0000256" key="14">
    <source>
        <dbReference type="ARBA" id="ARBA00048988"/>
    </source>
</evidence>
<protein>
    <recommendedName>
        <fullName evidence="13">DNA 3'-5' helicase</fullName>
        <ecNumber evidence="13">5.6.2.4</ecNumber>
    </recommendedName>
</protein>
<keyword evidence="11" id="KW-0413">Isomerase</keyword>
<comment type="similarity">
    <text evidence="1">Belongs to the helicase family. UvrD subfamily.</text>
</comment>
<organism evidence="18 19">
    <name type="scientific">Amycolatopsis samaneae</name>
    <dbReference type="NCBI Taxonomy" id="664691"/>
    <lineage>
        <taxon>Bacteria</taxon>
        <taxon>Bacillati</taxon>
        <taxon>Actinomycetota</taxon>
        <taxon>Actinomycetes</taxon>
        <taxon>Pseudonocardiales</taxon>
        <taxon>Pseudonocardiaceae</taxon>
        <taxon>Amycolatopsis</taxon>
    </lineage>
</organism>
<dbReference type="EC" id="5.6.2.4" evidence="13"/>
<dbReference type="InterPro" id="IPR027417">
    <property type="entry name" value="P-loop_NTPase"/>
</dbReference>
<evidence type="ECO:0000256" key="9">
    <source>
        <dbReference type="ARBA" id="ARBA00023125"/>
    </source>
</evidence>
<feature type="binding site" evidence="15">
    <location>
        <begin position="48"/>
        <end position="55"/>
    </location>
    <ligand>
        <name>ATP</name>
        <dbReference type="ChEBI" id="CHEBI:30616"/>
    </ligand>
</feature>
<evidence type="ECO:0000256" key="12">
    <source>
        <dbReference type="ARBA" id="ARBA00034617"/>
    </source>
</evidence>
<dbReference type="InterPro" id="IPR014016">
    <property type="entry name" value="UvrD-like_ATP-bd"/>
</dbReference>
<dbReference type="RefSeq" id="WP_345404395.1">
    <property type="nucleotide sequence ID" value="NZ_BAABHG010000016.1"/>
</dbReference>
<keyword evidence="2" id="KW-0540">Nuclease</keyword>
<comment type="caution">
    <text evidence="18">The sequence shown here is derived from an EMBL/GenBank/DDBJ whole genome shotgun (WGS) entry which is preliminary data.</text>
</comment>
<dbReference type="Pfam" id="PF00580">
    <property type="entry name" value="UvrD-helicase"/>
    <property type="match status" value="1"/>
</dbReference>
<evidence type="ECO:0000256" key="2">
    <source>
        <dbReference type="ARBA" id="ARBA00022722"/>
    </source>
</evidence>
<dbReference type="InterPro" id="IPR000212">
    <property type="entry name" value="DNA_helicase_UvrD/REP"/>
</dbReference>
<keyword evidence="9" id="KW-0238">DNA-binding</keyword>
<dbReference type="EMBL" id="JBHUKU010000013">
    <property type="protein sequence ID" value="MFD2461466.1"/>
    <property type="molecule type" value="Genomic_DNA"/>
</dbReference>
<evidence type="ECO:0000256" key="8">
    <source>
        <dbReference type="ARBA" id="ARBA00022840"/>
    </source>
</evidence>
<comment type="catalytic activity">
    <reaction evidence="12">
        <text>Couples ATP hydrolysis with the unwinding of duplex DNA by translocating in the 3'-5' direction.</text>
        <dbReference type="EC" id="5.6.2.4"/>
    </reaction>
</comment>
<dbReference type="InterPro" id="IPR038726">
    <property type="entry name" value="PDDEXK_AddAB-type"/>
</dbReference>
<name>A0ABW5GKR5_9PSEU</name>
<dbReference type="Gene3D" id="1.10.10.160">
    <property type="match status" value="1"/>
</dbReference>
<keyword evidence="8 15" id="KW-0067">ATP-binding</keyword>
<feature type="domain" description="UvrD-like helicase ATP-binding" evidence="16">
    <location>
        <begin position="27"/>
        <end position="340"/>
    </location>
</feature>
<proteinExistence type="inferred from homology"/>
<dbReference type="Proteomes" id="UP001597419">
    <property type="component" value="Unassembled WGS sequence"/>
</dbReference>
<keyword evidence="19" id="KW-1185">Reference proteome</keyword>
<keyword evidence="4" id="KW-0227">DNA damage</keyword>
<evidence type="ECO:0000313" key="18">
    <source>
        <dbReference type="EMBL" id="MFD2461466.1"/>
    </source>
</evidence>
<dbReference type="InterPro" id="IPR013986">
    <property type="entry name" value="DExx_box_DNA_helicase_dom_sf"/>
</dbReference>
<dbReference type="InterPro" id="IPR011604">
    <property type="entry name" value="PDDEXK-like_dom_sf"/>
</dbReference>
<keyword evidence="7" id="KW-0269">Exonuclease</keyword>
<evidence type="ECO:0000256" key="6">
    <source>
        <dbReference type="ARBA" id="ARBA00022806"/>
    </source>
</evidence>
<evidence type="ECO:0000256" key="3">
    <source>
        <dbReference type="ARBA" id="ARBA00022741"/>
    </source>
</evidence>
<dbReference type="Pfam" id="PF13361">
    <property type="entry name" value="UvrD_C"/>
    <property type="match status" value="1"/>
</dbReference>
<dbReference type="GO" id="GO:0004386">
    <property type="term" value="F:helicase activity"/>
    <property type="evidence" value="ECO:0007669"/>
    <property type="project" value="UniProtKB-KW"/>
</dbReference>
<keyword evidence="10" id="KW-0234">DNA repair</keyword>
<feature type="domain" description="UvrD-like helicase C-terminal" evidence="17">
    <location>
        <begin position="341"/>
        <end position="643"/>
    </location>
</feature>
<comment type="catalytic activity">
    <reaction evidence="14">
        <text>ATP + H2O = ADP + phosphate + H(+)</text>
        <dbReference type="Rhea" id="RHEA:13065"/>
        <dbReference type="ChEBI" id="CHEBI:15377"/>
        <dbReference type="ChEBI" id="CHEBI:15378"/>
        <dbReference type="ChEBI" id="CHEBI:30616"/>
        <dbReference type="ChEBI" id="CHEBI:43474"/>
        <dbReference type="ChEBI" id="CHEBI:456216"/>
        <dbReference type="EC" id="5.6.2.4"/>
    </reaction>
</comment>
<dbReference type="Gene3D" id="1.10.486.10">
    <property type="entry name" value="PCRA, domain 4"/>
    <property type="match status" value="1"/>
</dbReference>
<dbReference type="Gene3D" id="3.40.50.300">
    <property type="entry name" value="P-loop containing nucleotide triphosphate hydrolases"/>
    <property type="match status" value="2"/>
</dbReference>
<keyword evidence="5 15" id="KW-0378">Hydrolase</keyword>
<dbReference type="PROSITE" id="PS51198">
    <property type="entry name" value="UVRD_HELICASE_ATP_BIND"/>
    <property type="match status" value="1"/>
</dbReference>
<dbReference type="PANTHER" id="PTHR11070">
    <property type="entry name" value="UVRD / RECB / PCRA DNA HELICASE FAMILY MEMBER"/>
    <property type="match status" value="1"/>
</dbReference>
<evidence type="ECO:0000256" key="10">
    <source>
        <dbReference type="ARBA" id="ARBA00023204"/>
    </source>
</evidence>
<evidence type="ECO:0000256" key="5">
    <source>
        <dbReference type="ARBA" id="ARBA00022801"/>
    </source>
</evidence>
<dbReference type="Pfam" id="PF12705">
    <property type="entry name" value="PDDEXK_1"/>
    <property type="match status" value="1"/>
</dbReference>
<sequence length="1072" mass="114965">MPDVNARRTGQASARLVRTPAPGTPTFTWDSGARRVLSAPQGFLRVLGGPGTGKTALLASAAARRIADGADPESVLLLTTSRRAAEALRADITRRLTSDPEQHSLLPRTVREPLVRTVHSYAYALLRMEAAAEELPAPRLLAGAEQDVVVRELLAGDLEAGAPGWPEQLRPALLVPGFAEELRDLLSRAAERGLGPEDLVELGRRRDREEWVAAGTFWAQYEEVTMLSGSGGNALGRASAPALDAAELVTSALLALEDDEELRAREQARVRHLFVDDAHHLDPLQTQLIRAIGHAAEEFVVAGDPDQSVFSFRGADPRLFADADPDGDRTVTLTTSHRLAPTIRAAVTKLAATLPGASPHRKIVSPPDARGGKVRVRLMPTPAAEASWIADQLRRAHLVDGVPWSEIAVLVRSPARTFLVLQRALRAAGVPIGSATEELPLAKQTAIRPLLAVLRLAAEPELLDADLAEMLLSSPLGGADPLALRRLRRGLRRLELAGGGQRASDELLVEALRGGDILAGLADAEAGPIRRVGKLLHVTREAVRRGEGVENVLWELWQASGQEDRLLRLVERGGSLGSQADRDLDAVVALFDAAGRYVDRLPRASVAAFADYLAAQNIGGDTLAPAAIPAEGVSLLTAHAAAGREWTVVAVAGVQEGAWPDLRLRGSVLGVEKLVDLLSGVDDDMVSATAPILAEERRLFYLAAGRARRTLLVTAVAGEDEQPSRFLDDLEENGAEDGALDSRMKPPGRSLVLAELVGELREVVCDDKSDPERRRRAAAQLARLANAGVPGAHPDTWYGLLEPSTTDPVHKPGELMRVSPSTVEILVKCPLRWLIERHGGSDPAQLAAVTGTLVHGLAQAVAGGSTEDQLRAALDDAWARVDAGAPWFSRRERTRVEQMLRNFVSWLEQSRRELIEAGVEQDIEVELPMGDDEVRVLLRGRVDRVELDKDGRPVVVDIKTGKVPVSGADAEAHPQLAAYQLAVLLGALEGKNVPGGARLVYVAKSNNKTGATQRDQAPLDEEGGKQWLNLVRDAAAAAVGPDYQANENPDCDRCPARGCCPLRPEGRQVTGP</sequence>
<evidence type="ECO:0000256" key="13">
    <source>
        <dbReference type="ARBA" id="ARBA00034808"/>
    </source>
</evidence>
<dbReference type="PROSITE" id="PS51217">
    <property type="entry name" value="UVRD_HELICASE_CTER"/>
    <property type="match status" value="1"/>
</dbReference>